<reference evidence="1" key="1">
    <citation type="submission" date="2022-04" db="EMBL/GenBank/DDBJ databases">
        <title>Genome of the entomopathogenic fungus Entomophthora muscae.</title>
        <authorList>
            <person name="Elya C."/>
            <person name="Lovett B.R."/>
            <person name="Lee E."/>
            <person name="Macias A.M."/>
            <person name="Hajek A.E."/>
            <person name="De Bivort B.L."/>
            <person name="Kasson M.T."/>
            <person name="De Fine Licht H.H."/>
            <person name="Stajich J.E."/>
        </authorList>
    </citation>
    <scope>NUCLEOTIDE SEQUENCE</scope>
    <source>
        <strain evidence="1">Berkeley</strain>
    </source>
</reference>
<dbReference type="Proteomes" id="UP001165960">
    <property type="component" value="Unassembled WGS sequence"/>
</dbReference>
<protein>
    <submittedName>
        <fullName evidence="1">Uncharacterized protein</fullName>
    </submittedName>
</protein>
<sequence>MSGLLLDWTPYTPGAKIPDGFVLYQNTVIPVVIHMSVVLQAMVDLASNKDNMLKSDNVWLAGDAAWLVGNKELPEADVSSTQQKKLAALGYSSSPCRELWLWKGEE</sequence>
<keyword evidence="2" id="KW-1185">Reference proteome</keyword>
<gene>
    <name evidence="1" type="ORF">DSO57_1009774</name>
</gene>
<evidence type="ECO:0000313" key="2">
    <source>
        <dbReference type="Proteomes" id="UP001165960"/>
    </source>
</evidence>
<name>A0ACC2S8N6_9FUNG</name>
<organism evidence="1 2">
    <name type="scientific">Entomophthora muscae</name>
    <dbReference type="NCBI Taxonomy" id="34485"/>
    <lineage>
        <taxon>Eukaryota</taxon>
        <taxon>Fungi</taxon>
        <taxon>Fungi incertae sedis</taxon>
        <taxon>Zoopagomycota</taxon>
        <taxon>Entomophthoromycotina</taxon>
        <taxon>Entomophthoromycetes</taxon>
        <taxon>Entomophthorales</taxon>
        <taxon>Entomophthoraceae</taxon>
        <taxon>Entomophthora</taxon>
    </lineage>
</organism>
<evidence type="ECO:0000313" key="1">
    <source>
        <dbReference type="EMBL" id="KAJ9058695.1"/>
    </source>
</evidence>
<comment type="caution">
    <text evidence="1">The sequence shown here is derived from an EMBL/GenBank/DDBJ whole genome shotgun (WGS) entry which is preliminary data.</text>
</comment>
<accession>A0ACC2S8N6</accession>
<dbReference type="EMBL" id="QTSX02005711">
    <property type="protein sequence ID" value="KAJ9058695.1"/>
    <property type="molecule type" value="Genomic_DNA"/>
</dbReference>
<proteinExistence type="predicted"/>